<comment type="caution">
    <text evidence="2">The sequence shown here is derived from an EMBL/GenBank/DDBJ whole genome shotgun (WGS) entry which is preliminary data.</text>
</comment>
<gene>
    <name evidence="2" type="ORF">DB30_08077</name>
</gene>
<dbReference type="Gene3D" id="1.10.10.10">
    <property type="entry name" value="Winged helix-like DNA-binding domain superfamily/Winged helix DNA-binding domain"/>
    <property type="match status" value="1"/>
</dbReference>
<dbReference type="AlphaFoldDB" id="A0A0C2CV37"/>
<evidence type="ECO:0000313" key="2">
    <source>
        <dbReference type="EMBL" id="KIG13450.1"/>
    </source>
</evidence>
<evidence type="ECO:0000256" key="1">
    <source>
        <dbReference type="SAM" id="MobiDB-lite"/>
    </source>
</evidence>
<name>A0A0C2CV37_9BACT</name>
<dbReference type="Proteomes" id="UP000031599">
    <property type="component" value="Unassembled WGS sequence"/>
</dbReference>
<dbReference type="SUPFAM" id="SSF46785">
    <property type="entry name" value="Winged helix' DNA-binding domain"/>
    <property type="match status" value="1"/>
</dbReference>
<reference evidence="2 3" key="1">
    <citation type="submission" date="2014-12" db="EMBL/GenBank/DDBJ databases">
        <title>Genome assembly of Enhygromyxa salina DSM 15201.</title>
        <authorList>
            <person name="Sharma G."/>
            <person name="Subramanian S."/>
        </authorList>
    </citation>
    <scope>NUCLEOTIDE SEQUENCE [LARGE SCALE GENOMIC DNA]</scope>
    <source>
        <strain evidence="2 3">DSM 15201</strain>
    </source>
</reference>
<evidence type="ECO:0000313" key="3">
    <source>
        <dbReference type="Proteomes" id="UP000031599"/>
    </source>
</evidence>
<dbReference type="InterPro" id="IPR036388">
    <property type="entry name" value="WH-like_DNA-bd_sf"/>
</dbReference>
<dbReference type="EMBL" id="JMCC02000097">
    <property type="protein sequence ID" value="KIG13450.1"/>
    <property type="molecule type" value="Genomic_DNA"/>
</dbReference>
<dbReference type="InterPro" id="IPR036390">
    <property type="entry name" value="WH_DNA-bd_sf"/>
</dbReference>
<accession>A0A0C2CV37</accession>
<feature type="region of interest" description="Disordered" evidence="1">
    <location>
        <begin position="61"/>
        <end position="99"/>
    </location>
</feature>
<protein>
    <submittedName>
        <fullName evidence="2">Uncharacterized protein</fullName>
    </submittedName>
</protein>
<sequence>MAGNDIPPLRRNELERLSAVETLKGLSNPGDVKLGELVGFLEARDLWTQFSKITLGDLRDAFGLEPEPEPEADTPKKRKRRILQEALGGPEQQADADAEGVEMADDIVKKIPKAPADGGLETDEVGRMVVPFVEGNGDVTLDDIAEYTRMDRKVLRHHLGVLCKEGRLERIGVGRHAIYSAVV</sequence>
<dbReference type="RefSeq" id="WP_052555738.1">
    <property type="nucleotide sequence ID" value="NZ_JMCC02000097.1"/>
</dbReference>
<organism evidence="2 3">
    <name type="scientific">Enhygromyxa salina</name>
    <dbReference type="NCBI Taxonomy" id="215803"/>
    <lineage>
        <taxon>Bacteria</taxon>
        <taxon>Pseudomonadati</taxon>
        <taxon>Myxococcota</taxon>
        <taxon>Polyangia</taxon>
        <taxon>Nannocystales</taxon>
        <taxon>Nannocystaceae</taxon>
        <taxon>Enhygromyxa</taxon>
    </lineage>
</organism>
<proteinExistence type="predicted"/>